<reference evidence="11 12" key="1">
    <citation type="submission" date="2022-12" db="EMBL/GenBank/DDBJ databases">
        <title>Chitinophagaceae gen. sp. nov., a new member of the family Chitinophagaceae, isolated from soil in a chemical factory.</title>
        <authorList>
            <person name="Ke Z."/>
        </authorList>
    </citation>
    <scope>NUCLEOTIDE SEQUENCE [LARGE SCALE GENOMIC DNA]</scope>
    <source>
        <strain evidence="11 12">LY-5</strain>
    </source>
</reference>
<evidence type="ECO:0000256" key="8">
    <source>
        <dbReference type="ARBA" id="ARBA00023098"/>
    </source>
</evidence>
<evidence type="ECO:0000256" key="2">
    <source>
        <dbReference type="ARBA" id="ARBA00012687"/>
    </source>
</evidence>
<keyword evidence="8" id="KW-0443">Lipid metabolism</keyword>
<evidence type="ECO:0000256" key="6">
    <source>
        <dbReference type="ARBA" id="ARBA00022676"/>
    </source>
</evidence>
<dbReference type="EMBL" id="JAQGEF010000004">
    <property type="protein sequence ID" value="MDA3614123.1"/>
    <property type="molecule type" value="Genomic_DNA"/>
</dbReference>
<keyword evidence="5" id="KW-0441">Lipid A biosynthesis</keyword>
<dbReference type="PANTHER" id="PTHR30372:SF4">
    <property type="entry name" value="LIPID-A-DISACCHARIDE SYNTHASE, MITOCHONDRIAL-RELATED"/>
    <property type="match status" value="1"/>
</dbReference>
<gene>
    <name evidence="11" type="primary">lpxB</name>
    <name evidence="11" type="ORF">O3P16_04850</name>
</gene>
<dbReference type="EC" id="2.4.1.182" evidence="2 10"/>
<comment type="caution">
    <text evidence="11">The sequence shown here is derived from an EMBL/GenBank/DDBJ whole genome shotgun (WGS) entry which is preliminary data.</text>
</comment>
<keyword evidence="6 11" id="KW-0328">Glycosyltransferase</keyword>
<accession>A0ABT4UH73</accession>
<comment type="catalytic activity">
    <reaction evidence="9">
        <text>a lipid X + a UDP-2-N,3-O-bis[(3R)-3-hydroxyacyl]-alpha-D-glucosamine = a lipid A disaccharide + UDP + H(+)</text>
        <dbReference type="Rhea" id="RHEA:67828"/>
        <dbReference type="ChEBI" id="CHEBI:15378"/>
        <dbReference type="ChEBI" id="CHEBI:58223"/>
        <dbReference type="ChEBI" id="CHEBI:137748"/>
        <dbReference type="ChEBI" id="CHEBI:176338"/>
        <dbReference type="ChEBI" id="CHEBI:176343"/>
        <dbReference type="EC" id="2.4.1.182"/>
    </reaction>
</comment>
<sequence>MKYYVIAGEASGDLHGSNLLKQLFAKDPAAEVRCWGGHLMESAGATLVKHYKDLAFMGFVEVLANLRTIFKNIAFCKEDIESYQPDVLILIDYPGFNLRIAKWAKSKGLKVIYYISPQVWAWKENRVKMMRQCIGLMLVILPFEKPYYKNKWQWEVNYVGHPLLPVIEDFKANNTTSVIKKNRPLVAILPGSRKQEINVKLPVMLEATKQFTDCDFVVAKAPGLDESFYNGMLAPYTNVKWVSNQTYQLLSEADAAIVTSGTATLETALFEVPEVVCYKGNSVSYAIAKRIITIKYISLVNLIMDRPLVKELIQFDMTAENIVKELKLLLYDQQYQQKIKAGYKELKNILTVDGNASETAANAILKFMDQQ</sequence>
<evidence type="ECO:0000313" key="11">
    <source>
        <dbReference type="EMBL" id="MDA3614123.1"/>
    </source>
</evidence>
<evidence type="ECO:0000256" key="7">
    <source>
        <dbReference type="ARBA" id="ARBA00022679"/>
    </source>
</evidence>
<name>A0ABT4UH73_9BACT</name>
<evidence type="ECO:0000256" key="10">
    <source>
        <dbReference type="NCBIfam" id="TIGR00215"/>
    </source>
</evidence>
<evidence type="ECO:0000256" key="5">
    <source>
        <dbReference type="ARBA" id="ARBA00022556"/>
    </source>
</evidence>
<organism evidence="11 12">
    <name type="scientific">Polluticaenibacter yanchengensis</name>
    <dbReference type="NCBI Taxonomy" id="3014562"/>
    <lineage>
        <taxon>Bacteria</taxon>
        <taxon>Pseudomonadati</taxon>
        <taxon>Bacteroidota</taxon>
        <taxon>Chitinophagia</taxon>
        <taxon>Chitinophagales</taxon>
        <taxon>Chitinophagaceae</taxon>
        <taxon>Polluticaenibacter</taxon>
    </lineage>
</organism>
<keyword evidence="7 11" id="KW-0808">Transferase</keyword>
<proteinExistence type="predicted"/>
<keyword evidence="12" id="KW-1185">Reference proteome</keyword>
<evidence type="ECO:0000256" key="4">
    <source>
        <dbReference type="ARBA" id="ARBA00022516"/>
    </source>
</evidence>
<dbReference type="NCBIfam" id="TIGR00215">
    <property type="entry name" value="lpxB"/>
    <property type="match status" value="1"/>
</dbReference>
<dbReference type="GO" id="GO:0008915">
    <property type="term" value="F:lipid-A-disaccharide synthase activity"/>
    <property type="evidence" value="ECO:0007669"/>
    <property type="project" value="UniProtKB-EC"/>
</dbReference>
<evidence type="ECO:0000313" key="12">
    <source>
        <dbReference type="Proteomes" id="UP001210231"/>
    </source>
</evidence>
<evidence type="ECO:0000256" key="1">
    <source>
        <dbReference type="ARBA" id="ARBA00002056"/>
    </source>
</evidence>
<dbReference type="RefSeq" id="WP_407030450.1">
    <property type="nucleotide sequence ID" value="NZ_JAQGEF010000004.1"/>
</dbReference>
<dbReference type="Pfam" id="PF02684">
    <property type="entry name" value="LpxB"/>
    <property type="match status" value="1"/>
</dbReference>
<dbReference type="Proteomes" id="UP001210231">
    <property type="component" value="Unassembled WGS sequence"/>
</dbReference>
<comment type="function">
    <text evidence="1">Condensation of UDP-2,3-diacylglucosamine and 2,3-diacylglucosamine-1-phosphate to form lipid A disaccharide, a precursor of lipid A, a phosphorylated glycolipid that anchors the lipopolysaccharide to the outer membrane of the cell.</text>
</comment>
<dbReference type="SUPFAM" id="SSF53756">
    <property type="entry name" value="UDP-Glycosyltransferase/glycogen phosphorylase"/>
    <property type="match status" value="1"/>
</dbReference>
<protein>
    <recommendedName>
        <fullName evidence="3 10">Lipid-A-disaccharide synthase</fullName>
        <ecNumber evidence="2 10">2.4.1.182</ecNumber>
    </recommendedName>
</protein>
<keyword evidence="4" id="KW-0444">Lipid biosynthesis</keyword>
<evidence type="ECO:0000256" key="9">
    <source>
        <dbReference type="ARBA" id="ARBA00048975"/>
    </source>
</evidence>
<evidence type="ECO:0000256" key="3">
    <source>
        <dbReference type="ARBA" id="ARBA00020902"/>
    </source>
</evidence>
<dbReference type="InterPro" id="IPR003835">
    <property type="entry name" value="Glyco_trans_19"/>
</dbReference>
<dbReference type="PANTHER" id="PTHR30372">
    <property type="entry name" value="LIPID-A-DISACCHARIDE SYNTHASE"/>
    <property type="match status" value="1"/>
</dbReference>